<reference evidence="1 2" key="1">
    <citation type="submission" date="2014-01" db="EMBL/GenBank/DDBJ databases">
        <title>Plasmidome dynamics in the species complex Clostridium novyi sensu lato converts strains of independent lineages into distinctly different pathogens.</title>
        <authorList>
            <person name="Skarin H."/>
            <person name="Segerman B."/>
        </authorList>
    </citation>
    <scope>NUCLEOTIDE SEQUENCE [LARGE SCALE GENOMIC DNA]</scope>
    <source>
        <strain evidence="1 2">DC5</strain>
    </source>
</reference>
<gene>
    <name evidence="1" type="ORF">Z955_14355</name>
</gene>
<protein>
    <submittedName>
        <fullName evidence="1">Uncharacterized protein</fullName>
    </submittedName>
</protein>
<dbReference type="AlphaFoldDB" id="A0A0A0I234"/>
<evidence type="ECO:0000313" key="1">
    <source>
        <dbReference type="EMBL" id="KGM94693.1"/>
    </source>
</evidence>
<organism evidence="1 2">
    <name type="scientific">Clostridium botulinum C/D str. DC5</name>
    <dbReference type="NCBI Taxonomy" id="1443128"/>
    <lineage>
        <taxon>Bacteria</taxon>
        <taxon>Bacillati</taxon>
        <taxon>Bacillota</taxon>
        <taxon>Clostridia</taxon>
        <taxon>Eubacteriales</taxon>
        <taxon>Clostridiaceae</taxon>
        <taxon>Clostridium</taxon>
    </lineage>
</organism>
<dbReference type="Proteomes" id="UP000030014">
    <property type="component" value="Unassembled WGS sequence"/>
</dbReference>
<sequence length="204" mass="23956">MNRKEFDSLDIIRQIDYINKELSNGKSLTELSEKINISRSTIRKRFKKLGYLFDQDANKYLCDKEVKNVTPGNKPIENNESDKNNIKITYDNKDIEKLALKADSILGMLTWWENRDVKNNIDIEKLALKADSILGMLTWWENRDVKNNIDISRLNSCSPKTETRSFNVNKEVLNSFVSYCKRHKEYRQIDLISIALLDFLEKNK</sequence>
<proteinExistence type="predicted"/>
<evidence type="ECO:0000313" key="2">
    <source>
        <dbReference type="Proteomes" id="UP000030014"/>
    </source>
</evidence>
<dbReference type="RefSeq" id="WP_039260026.1">
    <property type="nucleotide sequence ID" value="NZ_JDRY01000126.1"/>
</dbReference>
<dbReference type="EMBL" id="JDRY01000126">
    <property type="protein sequence ID" value="KGM94693.1"/>
    <property type="molecule type" value="Genomic_DNA"/>
</dbReference>
<comment type="caution">
    <text evidence="1">The sequence shown here is derived from an EMBL/GenBank/DDBJ whole genome shotgun (WGS) entry which is preliminary data.</text>
</comment>
<accession>A0A0A0I234</accession>
<name>A0A0A0I234_CLOBO</name>